<dbReference type="PANTHER" id="PTHR47326">
    <property type="entry name" value="TRANSPOSABLE ELEMENT TC3 TRANSPOSASE-LIKE PROTEIN"/>
    <property type="match status" value="1"/>
</dbReference>
<accession>A0A4Y2BDY5</accession>
<dbReference type="Gene3D" id="3.30.420.10">
    <property type="entry name" value="Ribonuclease H-like superfamily/Ribonuclease H"/>
    <property type="match status" value="1"/>
</dbReference>
<proteinExistence type="predicted"/>
<sequence>MPSGHLFMQDGAPPHIDRRVKQLLRQHFTDARVISRHFPTAWPPHSPDITPCDFWLWGFLKDNIYLKRPASLPDLKDSTRRHVLYIPADSLRSAVENMVLRLEHIVEHEGDILSRARTWKVGSQGGSLSWHWNLEICPQICLSLHELPSSPSHSVESAPRGSKRSDGQLSTGVARRLPALWIWHDPVAGCKLHTTVRDHDGCPAIGSKSSLEPSRQPLQIQQTRHLFNTSWKTLAGKTPLFAFNRRQPRLVPIGKRSTLHVDTSSAMAASQYQKPASLSLDDAISSV</sequence>
<dbReference type="PANTHER" id="PTHR47326:SF1">
    <property type="entry name" value="HTH PSQ-TYPE DOMAIN-CONTAINING PROTEIN"/>
    <property type="match status" value="1"/>
</dbReference>
<keyword evidence="2" id="KW-1185">Reference proteome</keyword>
<dbReference type="InterPro" id="IPR036397">
    <property type="entry name" value="RNaseH_sf"/>
</dbReference>
<evidence type="ECO:0000313" key="2">
    <source>
        <dbReference type="Proteomes" id="UP000499080"/>
    </source>
</evidence>
<organism evidence="1 2">
    <name type="scientific">Araneus ventricosus</name>
    <name type="common">Orbweaver spider</name>
    <name type="synonym">Epeira ventricosa</name>
    <dbReference type="NCBI Taxonomy" id="182803"/>
    <lineage>
        <taxon>Eukaryota</taxon>
        <taxon>Metazoa</taxon>
        <taxon>Ecdysozoa</taxon>
        <taxon>Arthropoda</taxon>
        <taxon>Chelicerata</taxon>
        <taxon>Arachnida</taxon>
        <taxon>Araneae</taxon>
        <taxon>Araneomorphae</taxon>
        <taxon>Entelegynae</taxon>
        <taxon>Araneoidea</taxon>
        <taxon>Araneidae</taxon>
        <taxon>Araneus</taxon>
    </lineage>
</organism>
<evidence type="ECO:0008006" key="3">
    <source>
        <dbReference type="Google" id="ProtNLM"/>
    </source>
</evidence>
<dbReference type="GO" id="GO:0003676">
    <property type="term" value="F:nucleic acid binding"/>
    <property type="evidence" value="ECO:0007669"/>
    <property type="project" value="InterPro"/>
</dbReference>
<dbReference type="EMBL" id="BGPR01000072">
    <property type="protein sequence ID" value="GBL90471.1"/>
    <property type="molecule type" value="Genomic_DNA"/>
</dbReference>
<name>A0A4Y2BDY5_ARAVE</name>
<evidence type="ECO:0000313" key="1">
    <source>
        <dbReference type="EMBL" id="GBL90471.1"/>
    </source>
</evidence>
<protein>
    <recommendedName>
        <fullName evidence="3">Tc1-like transposase DDE domain-containing protein</fullName>
    </recommendedName>
</protein>
<dbReference type="AlphaFoldDB" id="A0A4Y2BDY5"/>
<reference evidence="1 2" key="1">
    <citation type="journal article" date="2019" name="Sci. Rep.">
        <title>Orb-weaving spider Araneus ventricosus genome elucidates the spidroin gene catalogue.</title>
        <authorList>
            <person name="Kono N."/>
            <person name="Nakamura H."/>
            <person name="Ohtoshi R."/>
            <person name="Moran D.A.P."/>
            <person name="Shinohara A."/>
            <person name="Yoshida Y."/>
            <person name="Fujiwara M."/>
            <person name="Mori M."/>
            <person name="Tomita M."/>
            <person name="Arakawa K."/>
        </authorList>
    </citation>
    <scope>NUCLEOTIDE SEQUENCE [LARGE SCALE GENOMIC DNA]</scope>
</reference>
<gene>
    <name evidence="1" type="ORF">AVEN_179402_1</name>
</gene>
<comment type="caution">
    <text evidence="1">The sequence shown here is derived from an EMBL/GenBank/DDBJ whole genome shotgun (WGS) entry which is preliminary data.</text>
</comment>
<dbReference type="Proteomes" id="UP000499080">
    <property type="component" value="Unassembled WGS sequence"/>
</dbReference>
<dbReference type="OrthoDB" id="7787442at2759"/>